<gene>
    <name evidence="2" type="ORF">LSH36_351g00026</name>
</gene>
<proteinExistence type="predicted"/>
<organism evidence="2 3">
    <name type="scientific">Paralvinella palmiformis</name>
    <dbReference type="NCBI Taxonomy" id="53620"/>
    <lineage>
        <taxon>Eukaryota</taxon>
        <taxon>Metazoa</taxon>
        <taxon>Spiralia</taxon>
        <taxon>Lophotrochozoa</taxon>
        <taxon>Annelida</taxon>
        <taxon>Polychaeta</taxon>
        <taxon>Sedentaria</taxon>
        <taxon>Canalipalpata</taxon>
        <taxon>Terebellida</taxon>
        <taxon>Terebelliformia</taxon>
        <taxon>Alvinellidae</taxon>
        <taxon>Paralvinella</taxon>
    </lineage>
</organism>
<dbReference type="Pfam" id="PF24135">
    <property type="entry name" value="DUF7402"/>
    <property type="match status" value="1"/>
</dbReference>
<name>A0AAD9N1P1_9ANNE</name>
<dbReference type="EMBL" id="JAODUP010000351">
    <property type="protein sequence ID" value="KAK2151781.1"/>
    <property type="molecule type" value="Genomic_DNA"/>
</dbReference>
<evidence type="ECO:0000313" key="2">
    <source>
        <dbReference type="EMBL" id="KAK2151781.1"/>
    </source>
</evidence>
<dbReference type="InterPro" id="IPR055826">
    <property type="entry name" value="DUF7402"/>
</dbReference>
<dbReference type="InterPro" id="IPR008979">
    <property type="entry name" value="Galactose-bd-like_sf"/>
</dbReference>
<reference evidence="2" key="1">
    <citation type="journal article" date="2023" name="Mol. Biol. Evol.">
        <title>Third-Generation Sequencing Reveals the Adaptive Role of the Epigenome in Three Deep-Sea Polychaetes.</title>
        <authorList>
            <person name="Perez M."/>
            <person name="Aroh O."/>
            <person name="Sun Y."/>
            <person name="Lan Y."/>
            <person name="Juniper S.K."/>
            <person name="Young C.R."/>
            <person name="Angers B."/>
            <person name="Qian P.Y."/>
        </authorList>
    </citation>
    <scope>NUCLEOTIDE SEQUENCE</scope>
    <source>
        <strain evidence="2">P08H-3</strain>
    </source>
</reference>
<evidence type="ECO:0000259" key="1">
    <source>
        <dbReference type="Pfam" id="PF24135"/>
    </source>
</evidence>
<evidence type="ECO:0000313" key="3">
    <source>
        <dbReference type="Proteomes" id="UP001208570"/>
    </source>
</evidence>
<accession>A0AAD9N1P1</accession>
<dbReference type="AlphaFoldDB" id="A0AAD9N1P1"/>
<dbReference type="SUPFAM" id="SSF49785">
    <property type="entry name" value="Galactose-binding domain-like"/>
    <property type="match status" value="1"/>
</dbReference>
<keyword evidence="3" id="KW-1185">Reference proteome</keyword>
<sequence length="126" mass="14337">MDPDTPCTNSSHFKPGRECSNAYDGNIEPGRGKEWVSLTANGEWIKIIFRTYVQLIQLELWHRCNVLSQARNLKLEFSNASATSVNRTCDGSNNYRKCTGQARAIIVDWPKITATRLCQPESVWFL</sequence>
<dbReference type="Gene3D" id="2.60.120.260">
    <property type="entry name" value="Galactose-binding domain-like"/>
    <property type="match status" value="1"/>
</dbReference>
<comment type="caution">
    <text evidence="2">The sequence shown here is derived from an EMBL/GenBank/DDBJ whole genome shotgun (WGS) entry which is preliminary data.</text>
</comment>
<feature type="domain" description="DUF7402" evidence="1">
    <location>
        <begin position="7"/>
        <end position="91"/>
    </location>
</feature>
<dbReference type="Proteomes" id="UP001208570">
    <property type="component" value="Unassembled WGS sequence"/>
</dbReference>
<protein>
    <recommendedName>
        <fullName evidence="1">DUF7402 domain-containing protein</fullName>
    </recommendedName>
</protein>